<reference evidence="2" key="1">
    <citation type="submission" date="2020-08" db="EMBL/GenBank/DDBJ databases">
        <title>Spodoptera exigua strain:BAW_Kor-Di-RS1 Genome sequencing and assembly.</title>
        <authorList>
            <person name="Kim J."/>
            <person name="Nam H.Y."/>
            <person name="Kwon M."/>
            <person name="Choi J.H."/>
            <person name="Cho S.R."/>
            <person name="Kim G.-H."/>
        </authorList>
    </citation>
    <scope>NUCLEOTIDE SEQUENCE</scope>
    <source>
        <strain evidence="2">BAW_Kor-Di-RS1</strain>
        <tissue evidence="2">Whole-body</tissue>
    </source>
</reference>
<gene>
    <name evidence="2" type="ORF">HW555_003878</name>
</gene>
<dbReference type="Proteomes" id="UP000648187">
    <property type="component" value="Unassembled WGS sequence"/>
</dbReference>
<sequence>MESKRFAPQYPECDHIVRKYEKLEINEELAKRLALEDSRIYPLFEKKLYDYERMKNSSLETNEFLKCRWKSFVRNIEKRVKEPFIFPSVRDFHFLNSFLQYTPNETVTNRSSYRYQMGEGPGVDTYGQVPISRDTTPSKPKHGNKIAKLPAAKK</sequence>
<feature type="region of interest" description="Disordered" evidence="1">
    <location>
        <begin position="119"/>
        <end position="154"/>
    </location>
</feature>
<evidence type="ECO:0000313" key="2">
    <source>
        <dbReference type="EMBL" id="KAF9419600.1"/>
    </source>
</evidence>
<accession>A0A835GKK7</accession>
<dbReference type="AlphaFoldDB" id="A0A835GKK7"/>
<protein>
    <submittedName>
        <fullName evidence="2">Uncharacterized protein</fullName>
    </submittedName>
</protein>
<organism evidence="2 3">
    <name type="scientific">Spodoptera exigua</name>
    <name type="common">Beet armyworm</name>
    <name type="synonym">Noctua fulgens</name>
    <dbReference type="NCBI Taxonomy" id="7107"/>
    <lineage>
        <taxon>Eukaryota</taxon>
        <taxon>Metazoa</taxon>
        <taxon>Ecdysozoa</taxon>
        <taxon>Arthropoda</taxon>
        <taxon>Hexapoda</taxon>
        <taxon>Insecta</taxon>
        <taxon>Pterygota</taxon>
        <taxon>Neoptera</taxon>
        <taxon>Endopterygota</taxon>
        <taxon>Lepidoptera</taxon>
        <taxon>Glossata</taxon>
        <taxon>Ditrysia</taxon>
        <taxon>Noctuoidea</taxon>
        <taxon>Noctuidae</taxon>
        <taxon>Amphipyrinae</taxon>
        <taxon>Spodoptera</taxon>
    </lineage>
</organism>
<comment type="caution">
    <text evidence="2">The sequence shown here is derived from an EMBL/GenBank/DDBJ whole genome shotgun (WGS) entry which is preliminary data.</text>
</comment>
<dbReference type="EMBL" id="JACKWZ010000041">
    <property type="protein sequence ID" value="KAF9419600.1"/>
    <property type="molecule type" value="Genomic_DNA"/>
</dbReference>
<name>A0A835GKK7_SPOEX</name>
<feature type="compositionally biased region" description="Basic residues" evidence="1">
    <location>
        <begin position="139"/>
        <end position="154"/>
    </location>
</feature>
<proteinExistence type="predicted"/>
<evidence type="ECO:0000256" key="1">
    <source>
        <dbReference type="SAM" id="MobiDB-lite"/>
    </source>
</evidence>
<keyword evidence="3" id="KW-1185">Reference proteome</keyword>
<evidence type="ECO:0000313" key="3">
    <source>
        <dbReference type="Proteomes" id="UP000648187"/>
    </source>
</evidence>